<reference evidence="1 2" key="1">
    <citation type="submission" date="2022-04" db="EMBL/GenBank/DDBJ databases">
        <title>Mechanism of arsenic methylation and mitigation arsenic toxicity by Bacillus sp. LH14 from an Arsenic-Contaminated Paddy Soil.</title>
        <authorList>
            <person name="Wang D."/>
        </authorList>
    </citation>
    <scope>NUCLEOTIDE SEQUENCE [LARGE SCALE GENOMIC DNA]</scope>
    <source>
        <strain evidence="1 2">LH14</strain>
    </source>
</reference>
<accession>A0ABY4JQS7</accession>
<protein>
    <submittedName>
        <fullName evidence="1">Uncharacterized protein</fullName>
    </submittedName>
</protein>
<gene>
    <name evidence="1" type="ORF">MY490_05095</name>
</gene>
<proteinExistence type="predicted"/>
<dbReference type="Proteomes" id="UP000830639">
    <property type="component" value="Chromosome"/>
</dbReference>
<evidence type="ECO:0000313" key="2">
    <source>
        <dbReference type="Proteomes" id="UP000830639"/>
    </source>
</evidence>
<dbReference type="EMBL" id="CP096034">
    <property type="protein sequence ID" value="UPM55218.1"/>
    <property type="molecule type" value="Genomic_DNA"/>
</dbReference>
<dbReference type="RefSeq" id="WP_248268260.1">
    <property type="nucleotide sequence ID" value="NZ_CP096034.1"/>
</dbReference>
<name>A0ABY4JQS7_9BACI</name>
<organism evidence="1 2">
    <name type="scientific">Gottfriedia acidiceleris</name>
    <dbReference type="NCBI Taxonomy" id="371036"/>
    <lineage>
        <taxon>Bacteria</taxon>
        <taxon>Bacillati</taxon>
        <taxon>Bacillota</taxon>
        <taxon>Bacilli</taxon>
        <taxon>Bacillales</taxon>
        <taxon>Bacillaceae</taxon>
        <taxon>Gottfriedia</taxon>
    </lineage>
</organism>
<keyword evidence="2" id="KW-1185">Reference proteome</keyword>
<sequence length="59" mass="7002">MMLKKIVEEYETIKGNLKKAQKLYGEHSDHVSEYQNQLDNLCIRYFGSKPTNKHMNSNR</sequence>
<evidence type="ECO:0000313" key="1">
    <source>
        <dbReference type="EMBL" id="UPM55218.1"/>
    </source>
</evidence>